<reference evidence="3" key="1">
    <citation type="submission" date="2017-06" db="EMBL/GenBank/DDBJ databases">
        <title>Whole genome sequence of Laribacter hongkongensis LHGZ1.</title>
        <authorList>
            <person name="Chen D."/>
            <person name="Wu H."/>
            <person name="Chen J."/>
        </authorList>
    </citation>
    <scope>NUCLEOTIDE SEQUENCE [LARGE SCALE GENOMIC DNA]</scope>
    <source>
        <strain evidence="3">LHGZ1</strain>
    </source>
</reference>
<organism evidence="2 3">
    <name type="scientific">Laribacter hongkongensis</name>
    <dbReference type="NCBI Taxonomy" id="168471"/>
    <lineage>
        <taxon>Bacteria</taxon>
        <taxon>Pseudomonadati</taxon>
        <taxon>Pseudomonadota</taxon>
        <taxon>Betaproteobacteria</taxon>
        <taxon>Neisseriales</taxon>
        <taxon>Aquaspirillaceae</taxon>
        <taxon>Laribacter</taxon>
    </lineage>
</organism>
<dbReference type="GO" id="GO:0003824">
    <property type="term" value="F:catalytic activity"/>
    <property type="evidence" value="ECO:0007669"/>
    <property type="project" value="InterPro"/>
</dbReference>
<evidence type="ECO:0000313" key="2">
    <source>
        <dbReference type="EMBL" id="ASJ22944.1"/>
    </source>
</evidence>
<proteinExistence type="predicted"/>
<dbReference type="Gene3D" id="3.40.50.1580">
    <property type="entry name" value="Nucleoside phosphorylase domain"/>
    <property type="match status" value="1"/>
</dbReference>
<feature type="domain" description="Nucleoside phosphorylase" evidence="1">
    <location>
        <begin position="18"/>
        <end position="71"/>
    </location>
</feature>
<gene>
    <name evidence="2" type="ORF">LHGZ1_0113</name>
</gene>
<dbReference type="InterPro" id="IPR035994">
    <property type="entry name" value="Nucleoside_phosphorylase_sf"/>
</dbReference>
<dbReference type="EMBL" id="CP022115">
    <property type="protein sequence ID" value="ASJ22944.1"/>
    <property type="molecule type" value="Genomic_DNA"/>
</dbReference>
<protein>
    <submittedName>
        <fullName evidence="2">Family 1 phosphorylase-like purine phosphorylase</fullName>
    </submittedName>
</protein>
<dbReference type="Proteomes" id="UP000197424">
    <property type="component" value="Chromosome"/>
</dbReference>
<accession>A0A248LEP3</accession>
<evidence type="ECO:0000259" key="1">
    <source>
        <dbReference type="Pfam" id="PF01048"/>
    </source>
</evidence>
<sequence>MTLNAALAPFVDASQVEIENMEGGAFFHVCQQERVRFLELRAISNVVRLGHDDWDVDGAVQALTRGLHQLVDHLQDTQ</sequence>
<dbReference type="AlphaFoldDB" id="A0A248LEP3"/>
<evidence type="ECO:0000313" key="3">
    <source>
        <dbReference type="Proteomes" id="UP000197424"/>
    </source>
</evidence>
<dbReference type="InterPro" id="IPR000845">
    <property type="entry name" value="Nucleoside_phosphorylase_d"/>
</dbReference>
<dbReference type="GO" id="GO:0009116">
    <property type="term" value="P:nucleoside metabolic process"/>
    <property type="evidence" value="ECO:0007669"/>
    <property type="project" value="InterPro"/>
</dbReference>
<name>A0A248LEP3_9NEIS</name>
<dbReference type="SUPFAM" id="SSF53167">
    <property type="entry name" value="Purine and uridine phosphorylases"/>
    <property type="match status" value="1"/>
</dbReference>
<dbReference type="Pfam" id="PF01048">
    <property type="entry name" value="PNP_UDP_1"/>
    <property type="match status" value="1"/>
</dbReference>